<evidence type="ECO:0000259" key="6">
    <source>
        <dbReference type="PROSITE" id="PS50949"/>
    </source>
</evidence>
<evidence type="ECO:0000313" key="7">
    <source>
        <dbReference type="EMBL" id="RRH76161.1"/>
    </source>
</evidence>
<evidence type="ECO:0000256" key="4">
    <source>
        <dbReference type="ARBA" id="ARBA00023125"/>
    </source>
</evidence>
<proteinExistence type="inferred from homology"/>
<dbReference type="SMART" id="SM00345">
    <property type="entry name" value="HTH_GNTR"/>
    <property type="match status" value="1"/>
</dbReference>
<evidence type="ECO:0000256" key="1">
    <source>
        <dbReference type="ARBA" id="ARBA00005384"/>
    </source>
</evidence>
<dbReference type="PANTHER" id="PTHR46577">
    <property type="entry name" value="HTH-TYPE TRANSCRIPTIONAL REGULATORY PROTEIN GABR"/>
    <property type="match status" value="1"/>
</dbReference>
<dbReference type="InterPro" id="IPR036388">
    <property type="entry name" value="WH-like_DNA-bd_sf"/>
</dbReference>
<dbReference type="GO" id="GO:0003700">
    <property type="term" value="F:DNA-binding transcription factor activity"/>
    <property type="evidence" value="ECO:0007669"/>
    <property type="project" value="InterPro"/>
</dbReference>
<keyword evidence="3" id="KW-0805">Transcription regulation</keyword>
<dbReference type="InterPro" id="IPR051446">
    <property type="entry name" value="HTH_trans_reg/aminotransferase"/>
</dbReference>
<evidence type="ECO:0000313" key="8">
    <source>
        <dbReference type="Proteomes" id="UP000282125"/>
    </source>
</evidence>
<dbReference type="Gene3D" id="1.10.10.10">
    <property type="entry name" value="Winged helix-like DNA-binding domain superfamily/Winged helix DNA-binding domain"/>
    <property type="match status" value="1"/>
</dbReference>
<dbReference type="SUPFAM" id="SSF46785">
    <property type="entry name" value="Winged helix' DNA-binding domain"/>
    <property type="match status" value="1"/>
</dbReference>
<dbReference type="InterPro" id="IPR015421">
    <property type="entry name" value="PyrdxlP-dep_Trfase_major"/>
</dbReference>
<comment type="similarity">
    <text evidence="1">In the C-terminal section; belongs to the class-I pyridoxal-phosphate-dependent aminotransferase family.</text>
</comment>
<reference evidence="7 8" key="1">
    <citation type="submission" date="2018-11" db="EMBL/GenBank/DDBJ databases">
        <title>Gemmobacter sp. nov., YIM 102744-1 draft genome.</title>
        <authorList>
            <person name="Li G."/>
            <person name="Jiang Y."/>
        </authorList>
    </citation>
    <scope>NUCLEOTIDE SEQUENCE [LARGE SCALE GENOMIC DNA]</scope>
    <source>
        <strain evidence="7 8">YIM 102744-1</strain>
    </source>
</reference>
<dbReference type="InterPro" id="IPR015424">
    <property type="entry name" value="PyrdxlP-dep_Trfase"/>
</dbReference>
<gene>
    <name evidence="7" type="ORF">EG244_07010</name>
</gene>
<keyword evidence="8" id="KW-1185">Reference proteome</keyword>
<evidence type="ECO:0000256" key="2">
    <source>
        <dbReference type="ARBA" id="ARBA00022898"/>
    </source>
</evidence>
<dbReference type="InterPro" id="IPR000524">
    <property type="entry name" value="Tscrpt_reg_HTH_GntR"/>
</dbReference>
<organism evidence="7 8">
    <name type="scientific">Falsigemmobacter faecalis</name>
    <dbReference type="NCBI Taxonomy" id="2488730"/>
    <lineage>
        <taxon>Bacteria</taxon>
        <taxon>Pseudomonadati</taxon>
        <taxon>Pseudomonadota</taxon>
        <taxon>Alphaproteobacteria</taxon>
        <taxon>Rhodobacterales</taxon>
        <taxon>Paracoccaceae</taxon>
        <taxon>Falsigemmobacter</taxon>
    </lineage>
</organism>
<evidence type="ECO:0000256" key="5">
    <source>
        <dbReference type="ARBA" id="ARBA00023163"/>
    </source>
</evidence>
<dbReference type="PANTHER" id="PTHR46577:SF1">
    <property type="entry name" value="HTH-TYPE TRANSCRIPTIONAL REGULATORY PROTEIN GABR"/>
    <property type="match status" value="1"/>
</dbReference>
<name>A0A3P3DPT1_9RHOB</name>
<evidence type="ECO:0000256" key="3">
    <source>
        <dbReference type="ARBA" id="ARBA00023015"/>
    </source>
</evidence>
<keyword evidence="5" id="KW-0804">Transcription</keyword>
<dbReference type="EMBL" id="RRAZ01000008">
    <property type="protein sequence ID" value="RRH76161.1"/>
    <property type="molecule type" value="Genomic_DNA"/>
</dbReference>
<dbReference type="CDD" id="cd00609">
    <property type="entry name" value="AAT_like"/>
    <property type="match status" value="1"/>
</dbReference>
<comment type="caution">
    <text evidence="7">The sequence shown here is derived from an EMBL/GenBank/DDBJ whole genome shotgun (WGS) entry which is preliminary data.</text>
</comment>
<dbReference type="Pfam" id="PF00392">
    <property type="entry name" value="GntR"/>
    <property type="match status" value="1"/>
</dbReference>
<keyword evidence="4" id="KW-0238">DNA-binding</keyword>
<accession>A0A3P3DPT1</accession>
<protein>
    <submittedName>
        <fullName evidence="7">GntR family transcriptional regulator</fullName>
    </submittedName>
</protein>
<dbReference type="Proteomes" id="UP000282125">
    <property type="component" value="Unassembled WGS sequence"/>
</dbReference>
<dbReference type="Gene3D" id="3.40.640.10">
    <property type="entry name" value="Type I PLP-dependent aspartate aminotransferase-like (Major domain)"/>
    <property type="match status" value="1"/>
</dbReference>
<dbReference type="GO" id="GO:0003677">
    <property type="term" value="F:DNA binding"/>
    <property type="evidence" value="ECO:0007669"/>
    <property type="project" value="UniProtKB-KW"/>
</dbReference>
<feature type="domain" description="HTH gntR-type" evidence="6">
    <location>
        <begin position="21"/>
        <end position="89"/>
    </location>
</feature>
<dbReference type="OrthoDB" id="9794015at2"/>
<dbReference type="SUPFAM" id="SSF53383">
    <property type="entry name" value="PLP-dependent transferases"/>
    <property type="match status" value="1"/>
</dbReference>
<sequence length="446" mass="47767">MIENQHQTSLSAAELAAALPDRTLAGITMGLRALIKAGRLPLGSRLPTVREVALECGVSPATISAVWQNLQKQKLIESRGRNGCWICGQQSRMTPARFASSGHFSRDVLNLSLAVPDARLLPPLQTALLQGAQAEDLNSYERIAILPALERAARRLWPYEPEALLATSGGYSAIHTLFHALSFACCRVAVEEPTGLRHLDILEDLGCEILPVATDSEGPLPESLARALHKQPVAFLFEPRQHAVTGQRVTPARLAALGDVLEGRETLIIEDDGIGSLSSVAAQSLGGRFPERVIHVLSFSKSHGPDLRMAVLSGPAEIVESIRAYRLFSSGWSSRILQGAAAWLLEDAGTSALVTQAREIYNARHSGFVTGVQALGGACQAGAGLSAWLPVRSETFAVVTFAAHGIAVSPGRRYGTKELNHVRIGTSTLEGDLLERVVEISRLASQ</sequence>
<dbReference type="PROSITE" id="PS50949">
    <property type="entry name" value="HTH_GNTR"/>
    <property type="match status" value="1"/>
</dbReference>
<dbReference type="InterPro" id="IPR015422">
    <property type="entry name" value="PyrdxlP-dep_Trfase_small"/>
</dbReference>
<dbReference type="AlphaFoldDB" id="A0A3P3DPT1"/>
<dbReference type="InterPro" id="IPR036390">
    <property type="entry name" value="WH_DNA-bd_sf"/>
</dbReference>
<keyword evidence="2" id="KW-0663">Pyridoxal phosphate</keyword>
<dbReference type="Gene3D" id="3.90.1150.10">
    <property type="entry name" value="Aspartate Aminotransferase, domain 1"/>
    <property type="match status" value="1"/>
</dbReference>
<dbReference type="RefSeq" id="WP_124964300.1">
    <property type="nucleotide sequence ID" value="NZ_RRAZ01000008.1"/>
</dbReference>